<dbReference type="Proteomes" id="UP000095282">
    <property type="component" value="Unplaced"/>
</dbReference>
<dbReference type="InterPro" id="IPR019821">
    <property type="entry name" value="Kinesin_motor_CS"/>
</dbReference>
<evidence type="ECO:0000313" key="12">
    <source>
        <dbReference type="WBParaSite" id="Csp11.Scaffold629.g10498.t1"/>
    </source>
</evidence>
<dbReference type="GO" id="GO:0003777">
    <property type="term" value="F:microtubule motor activity"/>
    <property type="evidence" value="ECO:0007669"/>
    <property type="project" value="InterPro"/>
</dbReference>
<evidence type="ECO:0000256" key="4">
    <source>
        <dbReference type="ARBA" id="ARBA00022840"/>
    </source>
</evidence>
<dbReference type="GO" id="GO:0005524">
    <property type="term" value="F:ATP binding"/>
    <property type="evidence" value="ECO:0007669"/>
    <property type="project" value="UniProtKB-UniRule"/>
</dbReference>
<keyword evidence="6" id="KW-0206">Cytoskeleton</keyword>
<keyword evidence="4 7" id="KW-0067">ATP-binding</keyword>
<reference evidence="12" key="1">
    <citation type="submission" date="2016-11" db="UniProtKB">
        <authorList>
            <consortium name="WormBaseParasite"/>
        </authorList>
    </citation>
    <scope>IDENTIFICATION</scope>
</reference>
<evidence type="ECO:0000259" key="10">
    <source>
        <dbReference type="PROSITE" id="PS50067"/>
    </source>
</evidence>
<evidence type="ECO:0000256" key="3">
    <source>
        <dbReference type="ARBA" id="ARBA00022741"/>
    </source>
</evidence>
<feature type="coiled-coil region" evidence="9">
    <location>
        <begin position="148"/>
        <end position="323"/>
    </location>
</feature>
<keyword evidence="11" id="KW-1185">Reference proteome</keyword>
<dbReference type="InterPro" id="IPR001752">
    <property type="entry name" value="Kinesin_motor_dom"/>
</dbReference>
<evidence type="ECO:0000256" key="8">
    <source>
        <dbReference type="RuleBase" id="RU000394"/>
    </source>
</evidence>
<evidence type="ECO:0000256" key="9">
    <source>
        <dbReference type="SAM" id="Coils"/>
    </source>
</evidence>
<evidence type="ECO:0000256" key="2">
    <source>
        <dbReference type="ARBA" id="ARBA00022490"/>
    </source>
</evidence>
<dbReference type="PROSITE" id="PS50067">
    <property type="entry name" value="KINESIN_MOTOR_2"/>
    <property type="match status" value="2"/>
</dbReference>
<dbReference type="GO" id="GO:0005875">
    <property type="term" value="C:microtubule associated complex"/>
    <property type="evidence" value="ECO:0007669"/>
    <property type="project" value="TreeGrafter"/>
</dbReference>
<dbReference type="InterPro" id="IPR036961">
    <property type="entry name" value="Kinesin_motor_dom_sf"/>
</dbReference>
<keyword evidence="5 9" id="KW-0175">Coiled coil</keyword>
<dbReference type="GO" id="GO:0007018">
    <property type="term" value="P:microtubule-based movement"/>
    <property type="evidence" value="ECO:0007669"/>
    <property type="project" value="InterPro"/>
</dbReference>
<comment type="caution">
    <text evidence="7">Lacks conserved residue(s) required for the propagation of feature annotation.</text>
</comment>
<evidence type="ECO:0000256" key="6">
    <source>
        <dbReference type="ARBA" id="ARBA00023212"/>
    </source>
</evidence>
<keyword evidence="8" id="KW-0493">Microtubule</keyword>
<dbReference type="SMART" id="SM00129">
    <property type="entry name" value="KISc"/>
    <property type="match status" value="1"/>
</dbReference>
<organism evidence="11 12">
    <name type="scientific">Caenorhabditis tropicalis</name>
    <dbReference type="NCBI Taxonomy" id="1561998"/>
    <lineage>
        <taxon>Eukaryota</taxon>
        <taxon>Metazoa</taxon>
        <taxon>Ecdysozoa</taxon>
        <taxon>Nematoda</taxon>
        <taxon>Chromadorea</taxon>
        <taxon>Rhabditida</taxon>
        <taxon>Rhabditina</taxon>
        <taxon>Rhabditomorpha</taxon>
        <taxon>Rhabditoidea</taxon>
        <taxon>Rhabditidae</taxon>
        <taxon>Peloderinae</taxon>
        <taxon>Caenorhabditis</taxon>
    </lineage>
</organism>
<dbReference type="GO" id="GO:0051231">
    <property type="term" value="P:spindle elongation"/>
    <property type="evidence" value="ECO:0007669"/>
    <property type="project" value="TreeGrafter"/>
</dbReference>
<accession>A0A1I7TPJ6</accession>
<dbReference type="PANTHER" id="PTHR47969">
    <property type="entry name" value="CHROMOSOME-ASSOCIATED KINESIN KIF4A-RELATED"/>
    <property type="match status" value="1"/>
</dbReference>
<keyword evidence="2" id="KW-0963">Cytoplasm</keyword>
<evidence type="ECO:0000256" key="5">
    <source>
        <dbReference type="ARBA" id="ARBA00023054"/>
    </source>
</evidence>
<dbReference type="PROSITE" id="PS00411">
    <property type="entry name" value="KINESIN_MOTOR_1"/>
    <property type="match status" value="1"/>
</dbReference>
<dbReference type="InterPro" id="IPR027417">
    <property type="entry name" value="P-loop_NTPase"/>
</dbReference>
<name>A0A1I7TPJ6_9PELO</name>
<dbReference type="AlphaFoldDB" id="A0A1I7TPJ6"/>
<dbReference type="Pfam" id="PF00225">
    <property type="entry name" value="Kinesin"/>
    <property type="match status" value="2"/>
</dbReference>
<dbReference type="WBParaSite" id="Csp11.Scaffold629.g10498.t1">
    <property type="protein sequence ID" value="Csp11.Scaffold629.g10498.t1"/>
    <property type="gene ID" value="Csp11.Scaffold629.g10498"/>
</dbReference>
<keyword evidence="7 8" id="KW-0505">Motor protein</keyword>
<protein>
    <recommendedName>
        <fullName evidence="8">Kinesin-like protein</fullName>
    </recommendedName>
</protein>
<dbReference type="GO" id="GO:0008017">
    <property type="term" value="F:microtubule binding"/>
    <property type="evidence" value="ECO:0007669"/>
    <property type="project" value="InterPro"/>
</dbReference>
<dbReference type="PRINTS" id="PR00380">
    <property type="entry name" value="KINESINHEAVY"/>
</dbReference>
<dbReference type="eggNOG" id="KOG4280">
    <property type="taxonomic scope" value="Eukaryota"/>
</dbReference>
<feature type="domain" description="Kinesin motor" evidence="10">
    <location>
        <begin position="1"/>
        <end position="133"/>
    </location>
</feature>
<dbReference type="InterPro" id="IPR027640">
    <property type="entry name" value="Kinesin-like_fam"/>
</dbReference>
<keyword evidence="3 7" id="KW-0547">Nucleotide-binding</keyword>
<evidence type="ECO:0000313" key="11">
    <source>
        <dbReference type="Proteomes" id="UP000095282"/>
    </source>
</evidence>
<dbReference type="GO" id="GO:0007052">
    <property type="term" value="P:mitotic spindle organization"/>
    <property type="evidence" value="ECO:0007669"/>
    <property type="project" value="TreeGrafter"/>
</dbReference>
<feature type="binding site" evidence="7">
    <location>
        <begin position="375"/>
        <end position="382"/>
    </location>
    <ligand>
        <name>ATP</name>
        <dbReference type="ChEBI" id="CHEBI:30616"/>
    </ligand>
</feature>
<dbReference type="GO" id="GO:0005874">
    <property type="term" value="C:microtubule"/>
    <property type="evidence" value="ECO:0007669"/>
    <property type="project" value="UniProtKB-KW"/>
</dbReference>
<proteinExistence type="inferred from homology"/>
<evidence type="ECO:0000256" key="1">
    <source>
        <dbReference type="ARBA" id="ARBA00004245"/>
    </source>
</evidence>
<feature type="domain" description="Kinesin motor" evidence="10">
    <location>
        <begin position="303"/>
        <end position="486"/>
    </location>
</feature>
<dbReference type="SUPFAM" id="SSF52540">
    <property type="entry name" value="P-loop containing nucleoside triphosphate hydrolases"/>
    <property type="match status" value="2"/>
</dbReference>
<sequence>MNEHSSRSHAIFIITVECSRIGADGESHITVGRLNLVDLAGSERQSKTGATGERFKEATKINLSLSALGNVISALVDAKSAHIPYRDSKLTRLLQDSLGGNSKTVMVACIGPASYNFEETLGTLRYANRAKNIKNQPKINEDPKDALLREFQEEIEMLREQLKQRKSRKGGDSYYDEQRARFEDEVEAIQNDDTILKQEKEKLIREIQEKHELLERERVEQARVADRIANIQSRLIVGTEEDVESRTKEQYEQLETKRKELAEQKRREREMMEALERQEEDTVDLKQTFSDLRQEVEAKSKKLKKMMIKLRQARNEVRDVSDAFSDERQTLDDTISAISKELKLNSTQSDLYEETFRDLVDSVLNGYNATIFAYGQTGTGKTYTMEGKSTDPEQRGVIYKCIDHIFEHINASHNQEYLVRASYLEIYQEELRDLLEAESNKKLEVKERPDGGVYVKDLTSKLTRSVTEIQEVMTRGNAHRSVGYVV</sequence>
<evidence type="ECO:0000256" key="7">
    <source>
        <dbReference type="PROSITE-ProRule" id="PRU00283"/>
    </source>
</evidence>
<dbReference type="STRING" id="1561998.A0A1I7TPJ6"/>
<dbReference type="PANTHER" id="PTHR47969:SF15">
    <property type="entry name" value="CHROMOSOME-ASSOCIATED KINESIN KIF4A-RELATED"/>
    <property type="match status" value="1"/>
</dbReference>
<comment type="similarity">
    <text evidence="7 8">Belongs to the TRAFAC class myosin-kinesin ATPase superfamily. Kinesin family.</text>
</comment>
<dbReference type="Gene3D" id="3.40.850.10">
    <property type="entry name" value="Kinesin motor domain"/>
    <property type="match status" value="2"/>
</dbReference>
<comment type="subcellular location">
    <subcellularLocation>
        <location evidence="1">Cytoplasm</location>
        <location evidence="1">Cytoskeleton</location>
    </subcellularLocation>
</comment>